<protein>
    <submittedName>
        <fullName evidence="6">Transcriptional regulator, MerR family</fullName>
    </submittedName>
</protein>
<keyword evidence="2" id="KW-0238">DNA-binding</keyword>
<reference evidence="6 7" key="1">
    <citation type="submission" date="2013-01" db="EMBL/GenBank/DDBJ databases">
        <authorList>
            <person name="Fiebig A."/>
            <person name="Goeker M."/>
            <person name="Klenk H.-P.P."/>
        </authorList>
    </citation>
    <scope>NUCLEOTIDE SEQUENCE [LARGE SCALE GENOMIC DNA]</scope>
    <source>
        <strain evidence="6 7">DSM 17069</strain>
    </source>
</reference>
<dbReference type="STRING" id="215743.ROSMUCSMR3_02385"/>
<comment type="caution">
    <text evidence="6">The sequence shown here is derived from an EMBL/GenBank/DDBJ whole genome shotgun (WGS) entry which is preliminary data.</text>
</comment>
<sequence length="141" mass="16706">MRCDMGKPMTDDMMTIRQMCEAFDVTPRTLRFYEAKELLSPRRVGQKRLFTRRDRARLKLIQRGKRFGFSLEDLRQLLDLYDKGDQQHSQIARAYDVARTRLAEMEKQRDELEAAISELREQMTWGERMLASLKTSQKAAE</sequence>
<dbReference type="InterPro" id="IPR015358">
    <property type="entry name" value="Tscrpt_reg_MerR_DNA-bd"/>
</dbReference>
<dbReference type="InterPro" id="IPR047057">
    <property type="entry name" value="MerR_fam"/>
</dbReference>
<dbReference type="InterPro" id="IPR009061">
    <property type="entry name" value="DNA-bd_dom_put_sf"/>
</dbReference>
<dbReference type="AlphaFoldDB" id="A0A0A0HTD7"/>
<feature type="domain" description="HTH merR-type" evidence="5">
    <location>
        <begin position="13"/>
        <end position="80"/>
    </location>
</feature>
<organism evidence="6 7">
    <name type="scientific">Roseovarius mucosus DSM 17069</name>
    <dbReference type="NCBI Taxonomy" id="1288298"/>
    <lineage>
        <taxon>Bacteria</taxon>
        <taxon>Pseudomonadati</taxon>
        <taxon>Pseudomonadota</taxon>
        <taxon>Alphaproteobacteria</taxon>
        <taxon>Rhodobacterales</taxon>
        <taxon>Roseobacteraceae</taxon>
        <taxon>Roseovarius</taxon>
    </lineage>
</organism>
<dbReference type="SMART" id="SM00422">
    <property type="entry name" value="HTH_MERR"/>
    <property type="match status" value="1"/>
</dbReference>
<dbReference type="Pfam" id="PF09278">
    <property type="entry name" value="MerR-DNA-bind"/>
    <property type="match status" value="1"/>
</dbReference>
<evidence type="ECO:0000256" key="4">
    <source>
        <dbReference type="SAM" id="Coils"/>
    </source>
</evidence>
<dbReference type="HOGENOM" id="CLU_060077_3_1_5"/>
<feature type="coiled-coil region" evidence="4">
    <location>
        <begin position="95"/>
        <end position="122"/>
    </location>
</feature>
<proteinExistence type="predicted"/>
<dbReference type="eggNOG" id="COG0789">
    <property type="taxonomic scope" value="Bacteria"/>
</dbReference>
<keyword evidence="3" id="KW-0804">Transcription</keyword>
<evidence type="ECO:0000313" key="7">
    <source>
        <dbReference type="Proteomes" id="UP000030021"/>
    </source>
</evidence>
<dbReference type="PANTHER" id="PTHR30204:SF58">
    <property type="entry name" value="HTH-TYPE TRANSCRIPTIONAL REGULATOR YFMP"/>
    <property type="match status" value="1"/>
</dbReference>
<dbReference type="PANTHER" id="PTHR30204">
    <property type="entry name" value="REDOX-CYCLING DRUG-SENSING TRANSCRIPTIONAL ACTIVATOR SOXR"/>
    <property type="match status" value="1"/>
</dbReference>
<evidence type="ECO:0000313" key="6">
    <source>
        <dbReference type="EMBL" id="KGM89333.1"/>
    </source>
</evidence>
<dbReference type="GO" id="GO:0003677">
    <property type="term" value="F:DNA binding"/>
    <property type="evidence" value="ECO:0007669"/>
    <property type="project" value="UniProtKB-KW"/>
</dbReference>
<dbReference type="Proteomes" id="UP000030021">
    <property type="component" value="Unassembled WGS sequence"/>
</dbReference>
<dbReference type="SUPFAM" id="SSF46955">
    <property type="entry name" value="Putative DNA-binding domain"/>
    <property type="match status" value="1"/>
</dbReference>
<evidence type="ECO:0000259" key="5">
    <source>
        <dbReference type="PROSITE" id="PS50937"/>
    </source>
</evidence>
<dbReference type="PROSITE" id="PS50937">
    <property type="entry name" value="HTH_MERR_2"/>
    <property type="match status" value="1"/>
</dbReference>
<evidence type="ECO:0000256" key="2">
    <source>
        <dbReference type="ARBA" id="ARBA00023125"/>
    </source>
</evidence>
<name>A0A0A0HTD7_9RHOB</name>
<dbReference type="InterPro" id="IPR000551">
    <property type="entry name" value="MerR-type_HTH_dom"/>
</dbReference>
<gene>
    <name evidence="6" type="ORF">rosmuc_00817</name>
</gene>
<dbReference type="Pfam" id="PF00376">
    <property type="entry name" value="MerR"/>
    <property type="match status" value="1"/>
</dbReference>
<dbReference type="EMBL" id="AONH01000002">
    <property type="protein sequence ID" value="KGM89333.1"/>
    <property type="molecule type" value="Genomic_DNA"/>
</dbReference>
<evidence type="ECO:0000256" key="3">
    <source>
        <dbReference type="ARBA" id="ARBA00023163"/>
    </source>
</evidence>
<dbReference type="PATRIC" id="fig|1288298.3.peg.826"/>
<keyword evidence="1" id="KW-0805">Transcription regulation</keyword>
<dbReference type="GO" id="GO:0003700">
    <property type="term" value="F:DNA-binding transcription factor activity"/>
    <property type="evidence" value="ECO:0007669"/>
    <property type="project" value="InterPro"/>
</dbReference>
<evidence type="ECO:0000256" key="1">
    <source>
        <dbReference type="ARBA" id="ARBA00023015"/>
    </source>
</evidence>
<accession>A0A0A0HTD7</accession>
<dbReference type="Gene3D" id="1.10.1660.10">
    <property type="match status" value="1"/>
</dbReference>
<keyword evidence="4" id="KW-0175">Coiled coil</keyword>
<dbReference type="CDD" id="cd04776">
    <property type="entry name" value="HTH_GnyR"/>
    <property type="match status" value="1"/>
</dbReference>